<dbReference type="GO" id="GO:0000155">
    <property type="term" value="F:phosphorelay sensor kinase activity"/>
    <property type="evidence" value="ECO:0007669"/>
    <property type="project" value="InterPro"/>
</dbReference>
<dbReference type="SMART" id="SM00091">
    <property type="entry name" value="PAS"/>
    <property type="match status" value="3"/>
</dbReference>
<dbReference type="PROSITE" id="PS50109">
    <property type="entry name" value="HIS_KIN"/>
    <property type="match status" value="1"/>
</dbReference>
<accession>A0A402BHA2</accession>
<dbReference type="InterPro" id="IPR004358">
    <property type="entry name" value="Sig_transdc_His_kin-like_C"/>
</dbReference>
<dbReference type="InterPro" id="IPR013767">
    <property type="entry name" value="PAS_fold"/>
</dbReference>
<dbReference type="Pfam" id="PF13426">
    <property type="entry name" value="PAS_9"/>
    <property type="match status" value="1"/>
</dbReference>
<comment type="catalytic activity">
    <reaction evidence="1">
        <text>ATP + protein L-histidine = ADP + protein N-phospho-L-histidine.</text>
        <dbReference type="EC" id="2.7.13.3"/>
    </reaction>
</comment>
<feature type="domain" description="PAC" evidence="9">
    <location>
        <begin position="80"/>
        <end position="132"/>
    </location>
</feature>
<dbReference type="InterPro" id="IPR001610">
    <property type="entry name" value="PAC"/>
</dbReference>
<dbReference type="Pfam" id="PF00512">
    <property type="entry name" value="HisKA"/>
    <property type="match status" value="1"/>
</dbReference>
<dbReference type="Gene3D" id="1.10.287.130">
    <property type="match status" value="1"/>
</dbReference>
<dbReference type="PANTHER" id="PTHR43304:SF1">
    <property type="entry name" value="PAC DOMAIN-CONTAINING PROTEIN"/>
    <property type="match status" value="1"/>
</dbReference>
<dbReference type="PROSITE" id="PS50113">
    <property type="entry name" value="PAC"/>
    <property type="match status" value="2"/>
</dbReference>
<feature type="domain" description="PAS" evidence="8">
    <location>
        <begin position="258"/>
        <end position="304"/>
    </location>
</feature>
<evidence type="ECO:0000259" key="7">
    <source>
        <dbReference type="PROSITE" id="PS50109"/>
    </source>
</evidence>
<evidence type="ECO:0000256" key="6">
    <source>
        <dbReference type="ARBA" id="ARBA00023012"/>
    </source>
</evidence>
<keyword evidence="11" id="KW-1185">Reference proteome</keyword>
<dbReference type="InterPro" id="IPR035965">
    <property type="entry name" value="PAS-like_dom_sf"/>
</dbReference>
<evidence type="ECO:0000313" key="11">
    <source>
        <dbReference type="Proteomes" id="UP000287171"/>
    </source>
</evidence>
<dbReference type="SMART" id="SM00086">
    <property type="entry name" value="PAC"/>
    <property type="match status" value="3"/>
</dbReference>
<dbReference type="InterPro" id="IPR052162">
    <property type="entry name" value="Sensor_kinase/Photoreceptor"/>
</dbReference>
<dbReference type="CDD" id="cd00082">
    <property type="entry name" value="HisKA"/>
    <property type="match status" value="1"/>
</dbReference>
<evidence type="ECO:0000256" key="4">
    <source>
        <dbReference type="ARBA" id="ARBA00022679"/>
    </source>
</evidence>
<evidence type="ECO:0000256" key="1">
    <source>
        <dbReference type="ARBA" id="ARBA00000085"/>
    </source>
</evidence>
<gene>
    <name evidence="10" type="ORF">KDA_61440</name>
</gene>
<evidence type="ECO:0000256" key="5">
    <source>
        <dbReference type="ARBA" id="ARBA00022777"/>
    </source>
</evidence>
<evidence type="ECO:0000259" key="9">
    <source>
        <dbReference type="PROSITE" id="PS50113"/>
    </source>
</evidence>
<dbReference type="InterPro" id="IPR013656">
    <property type="entry name" value="PAS_4"/>
</dbReference>
<dbReference type="SMART" id="SM00388">
    <property type="entry name" value="HisKA"/>
    <property type="match status" value="1"/>
</dbReference>
<evidence type="ECO:0000256" key="3">
    <source>
        <dbReference type="ARBA" id="ARBA00022553"/>
    </source>
</evidence>
<dbReference type="CDD" id="cd00130">
    <property type="entry name" value="PAS"/>
    <property type="match status" value="4"/>
</dbReference>
<dbReference type="Proteomes" id="UP000287171">
    <property type="component" value="Unassembled WGS sequence"/>
</dbReference>
<dbReference type="Gene3D" id="3.30.565.10">
    <property type="entry name" value="Histidine kinase-like ATPase, C-terminal domain"/>
    <property type="match status" value="1"/>
</dbReference>
<dbReference type="GO" id="GO:0006355">
    <property type="term" value="P:regulation of DNA-templated transcription"/>
    <property type="evidence" value="ECO:0007669"/>
    <property type="project" value="InterPro"/>
</dbReference>
<dbReference type="RefSeq" id="WP_161982520.1">
    <property type="nucleotide sequence ID" value="NZ_BIFT01000002.1"/>
</dbReference>
<feature type="domain" description="PAS" evidence="8">
    <location>
        <begin position="375"/>
        <end position="419"/>
    </location>
</feature>
<dbReference type="SMART" id="SM00387">
    <property type="entry name" value="HATPase_c"/>
    <property type="match status" value="1"/>
</dbReference>
<dbReference type="FunFam" id="3.30.565.10:FF:000006">
    <property type="entry name" value="Sensor histidine kinase WalK"/>
    <property type="match status" value="1"/>
</dbReference>
<evidence type="ECO:0000256" key="2">
    <source>
        <dbReference type="ARBA" id="ARBA00012438"/>
    </source>
</evidence>
<dbReference type="Pfam" id="PF08447">
    <property type="entry name" value="PAS_3"/>
    <property type="match status" value="1"/>
</dbReference>
<dbReference type="InterPro" id="IPR036097">
    <property type="entry name" value="HisK_dim/P_sf"/>
</dbReference>
<feature type="domain" description="Histidine kinase" evidence="7">
    <location>
        <begin position="503"/>
        <end position="737"/>
    </location>
</feature>
<dbReference type="InterPro" id="IPR000700">
    <property type="entry name" value="PAS-assoc_C"/>
</dbReference>
<evidence type="ECO:0000313" key="10">
    <source>
        <dbReference type="EMBL" id="GCE30660.1"/>
    </source>
</evidence>
<dbReference type="SUPFAM" id="SSF47384">
    <property type="entry name" value="Homodimeric domain of signal transducing histidine kinase"/>
    <property type="match status" value="1"/>
</dbReference>
<feature type="domain" description="PAS" evidence="8">
    <location>
        <begin position="8"/>
        <end position="59"/>
    </location>
</feature>
<dbReference type="Pfam" id="PF00989">
    <property type="entry name" value="PAS"/>
    <property type="match status" value="1"/>
</dbReference>
<dbReference type="InterPro" id="IPR036890">
    <property type="entry name" value="HATPase_C_sf"/>
</dbReference>
<evidence type="ECO:0000259" key="8">
    <source>
        <dbReference type="PROSITE" id="PS50112"/>
    </source>
</evidence>
<dbReference type="PRINTS" id="PR00344">
    <property type="entry name" value="BCTRLSENSOR"/>
</dbReference>
<dbReference type="InterPro" id="IPR003594">
    <property type="entry name" value="HATPase_dom"/>
</dbReference>
<dbReference type="SUPFAM" id="SSF55785">
    <property type="entry name" value="PYP-like sensor domain (PAS domain)"/>
    <property type="match status" value="4"/>
</dbReference>
<dbReference type="InterPro" id="IPR000014">
    <property type="entry name" value="PAS"/>
</dbReference>
<dbReference type="InterPro" id="IPR013655">
    <property type="entry name" value="PAS_fold_3"/>
</dbReference>
<organism evidence="10 11">
    <name type="scientific">Dictyobacter alpinus</name>
    <dbReference type="NCBI Taxonomy" id="2014873"/>
    <lineage>
        <taxon>Bacteria</taxon>
        <taxon>Bacillati</taxon>
        <taxon>Chloroflexota</taxon>
        <taxon>Ktedonobacteria</taxon>
        <taxon>Ktedonobacterales</taxon>
        <taxon>Dictyobacteraceae</taxon>
        <taxon>Dictyobacter</taxon>
    </lineage>
</organism>
<keyword evidence="4" id="KW-0808">Transferase</keyword>
<dbReference type="NCBIfam" id="TIGR00229">
    <property type="entry name" value="sensory_box"/>
    <property type="match status" value="3"/>
</dbReference>
<protein>
    <recommendedName>
        <fullName evidence="2">histidine kinase</fullName>
        <ecNumber evidence="2">2.7.13.3</ecNumber>
    </recommendedName>
</protein>
<keyword evidence="6" id="KW-0902">Two-component regulatory system</keyword>
<feature type="domain" description="PAC" evidence="9">
    <location>
        <begin position="205"/>
        <end position="257"/>
    </location>
</feature>
<dbReference type="Pfam" id="PF02518">
    <property type="entry name" value="HATPase_c"/>
    <property type="match status" value="1"/>
</dbReference>
<comment type="caution">
    <text evidence="10">The sequence shown here is derived from an EMBL/GenBank/DDBJ whole genome shotgun (WGS) entry which is preliminary data.</text>
</comment>
<reference evidence="11" key="1">
    <citation type="submission" date="2018-12" db="EMBL/GenBank/DDBJ databases">
        <title>Tengunoibacter tsumagoiensis gen. nov., sp. nov., Dictyobacter kobayashii sp. nov., D. alpinus sp. nov., and D. joshuensis sp. nov. and description of Dictyobacteraceae fam. nov. within the order Ktedonobacterales isolated from Tengu-no-mugimeshi.</title>
        <authorList>
            <person name="Wang C.M."/>
            <person name="Zheng Y."/>
            <person name="Sakai Y."/>
            <person name="Toyoda A."/>
            <person name="Minakuchi Y."/>
            <person name="Abe K."/>
            <person name="Yokota A."/>
            <person name="Yabe S."/>
        </authorList>
    </citation>
    <scope>NUCLEOTIDE SEQUENCE [LARGE SCALE GENOMIC DNA]</scope>
    <source>
        <strain evidence="11">Uno16</strain>
    </source>
</reference>
<sequence length="751" mass="86551">MSVKQKNHLQLYTEIIEMSHDAIIICDEMYTILSWNNKAAKLYGWSNAESIGRNYRELLSAQSMMVDQDSYTILLTIDYWQGEVVQFNKNGVQLIIKSNQKLLRNAEGQPTNILITNQDITEQRRTEQKLLEQLSVAAKAKEIGFWSWDIITNTSRINNQIQARLCNLSVGSPITYRQLLRVLRPKDRTRARKAIRHAIETGEEYNAEYQIIDTDGIKHWVSLQGRVIYDGQGKPINMVGIAADITEQRQKEAQQYNSNLHLHPVLESIRDAFFHLDNDWRFTYVNKQSEKILQRSSSTLLGQSIWEKLPYLKESIFREKAIEAIQTQTNQHFEAFIEPVQLWFDIHLYPTKEGLSVYYNDVTTYKNTEKALSASEQRFKHLIDANLIGFTLANLDGYIFEANDKLLTMLAYTREDLINGKLNWRHLTPAEYRNIDDQAVSDLKATGIFMPVEKEYYNKRGQRVPVLMAGVTIDNDPALCAAIIVDLTTQKELEKQKDTLMSIVGHELRTPLTAINGSIQLAQRRIQRFVQERPEELPPDVQIMISKLQKLLEQSLRQTRVQNRLINDMLDASRLAVDKLELALQPNDLIHIVEETVEDLRYTEGNHPIYLILPEQRYIPVRADGDRIGQVVANYVNNALKYSNPEDPVTVEITYTDKEARVWVHDQGQGLSEETQKHIWDRYYRSTEARDKKGAGVNMGLGLYICQVLVQRHHGEVGVNSQIGKGSSFWFSLPIDQTQTTHNDHQAPKSK</sequence>
<dbReference type="EC" id="2.7.13.3" evidence="2"/>
<dbReference type="EMBL" id="BIFT01000002">
    <property type="protein sequence ID" value="GCE30660.1"/>
    <property type="molecule type" value="Genomic_DNA"/>
</dbReference>
<dbReference type="InterPro" id="IPR005467">
    <property type="entry name" value="His_kinase_dom"/>
</dbReference>
<name>A0A402BHA2_9CHLR</name>
<keyword evidence="3" id="KW-0597">Phosphoprotein</keyword>
<dbReference type="Gene3D" id="3.30.450.20">
    <property type="entry name" value="PAS domain"/>
    <property type="match status" value="4"/>
</dbReference>
<dbReference type="SUPFAM" id="SSF55874">
    <property type="entry name" value="ATPase domain of HSP90 chaperone/DNA topoisomerase II/histidine kinase"/>
    <property type="match status" value="1"/>
</dbReference>
<dbReference type="PANTHER" id="PTHR43304">
    <property type="entry name" value="PHYTOCHROME-LIKE PROTEIN CPH1"/>
    <property type="match status" value="1"/>
</dbReference>
<proteinExistence type="predicted"/>
<keyword evidence="5" id="KW-0418">Kinase</keyword>
<dbReference type="Pfam" id="PF08448">
    <property type="entry name" value="PAS_4"/>
    <property type="match status" value="1"/>
</dbReference>
<dbReference type="AlphaFoldDB" id="A0A402BHA2"/>
<dbReference type="PROSITE" id="PS50112">
    <property type="entry name" value="PAS"/>
    <property type="match status" value="3"/>
</dbReference>
<dbReference type="InterPro" id="IPR003661">
    <property type="entry name" value="HisK_dim/P_dom"/>
</dbReference>